<dbReference type="EMBL" id="BLXT01004632">
    <property type="protein sequence ID" value="GFO15988.1"/>
    <property type="molecule type" value="Genomic_DNA"/>
</dbReference>
<organism evidence="21 22">
    <name type="scientific">Plakobranchus ocellatus</name>
    <dbReference type="NCBI Taxonomy" id="259542"/>
    <lineage>
        <taxon>Eukaryota</taxon>
        <taxon>Metazoa</taxon>
        <taxon>Spiralia</taxon>
        <taxon>Lophotrochozoa</taxon>
        <taxon>Mollusca</taxon>
        <taxon>Gastropoda</taxon>
        <taxon>Heterobranchia</taxon>
        <taxon>Euthyneura</taxon>
        <taxon>Panpulmonata</taxon>
        <taxon>Sacoglossa</taxon>
        <taxon>Placobranchoidea</taxon>
        <taxon>Plakobranchidae</taxon>
        <taxon>Plakobranchus</taxon>
    </lineage>
</organism>
<dbReference type="PRINTS" id="PR00177">
    <property type="entry name" value="NMDARECEPTOR"/>
</dbReference>
<evidence type="ECO:0000256" key="7">
    <source>
        <dbReference type="ARBA" id="ARBA00023065"/>
    </source>
</evidence>
<feature type="site" description="Crucial to convey clamshell closure to channel opening" evidence="16">
    <location>
        <position position="608"/>
    </location>
</feature>
<feature type="binding site" evidence="15">
    <location>
        <position position="465"/>
    </location>
    <ligand>
        <name>L-glutamate</name>
        <dbReference type="ChEBI" id="CHEBI:29985"/>
    </ligand>
</feature>
<keyword evidence="6" id="KW-0770">Synapse</keyword>
<comment type="subcellular location">
    <subcellularLocation>
        <location evidence="14">Postsynaptic cell membrane</location>
        <topology evidence="14">Multi-pass membrane protein</topology>
    </subcellularLocation>
</comment>
<dbReference type="InterPro" id="IPR015683">
    <property type="entry name" value="Ionotropic_Glu_rcpt"/>
</dbReference>
<dbReference type="SUPFAM" id="SSF53822">
    <property type="entry name" value="Periplasmic binding protein-like I"/>
    <property type="match status" value="1"/>
</dbReference>
<dbReference type="SUPFAM" id="SSF53850">
    <property type="entry name" value="Periplasmic binding protein-like II"/>
    <property type="match status" value="1"/>
</dbReference>
<accession>A0AAV4BAZ8</accession>
<dbReference type="InterPro" id="IPR001828">
    <property type="entry name" value="ANF_lig-bd_rcpt"/>
</dbReference>
<dbReference type="GO" id="GO:0015276">
    <property type="term" value="F:ligand-gated monoatomic ion channel activity"/>
    <property type="evidence" value="ECO:0007669"/>
    <property type="project" value="InterPro"/>
</dbReference>
<evidence type="ECO:0000259" key="19">
    <source>
        <dbReference type="SMART" id="SM00079"/>
    </source>
</evidence>
<keyword evidence="3 17" id="KW-0812">Transmembrane</keyword>
<evidence type="ECO:0000256" key="8">
    <source>
        <dbReference type="ARBA" id="ARBA00023136"/>
    </source>
</evidence>
<evidence type="ECO:0000313" key="21">
    <source>
        <dbReference type="EMBL" id="GFO15988.1"/>
    </source>
</evidence>
<feature type="chain" id="PRO_5043719153" evidence="18">
    <location>
        <begin position="20"/>
        <end position="755"/>
    </location>
</feature>
<dbReference type="FunFam" id="3.40.190.10:FF:000024">
    <property type="entry name" value="Glutamate receptor, ionotropic, delta 1"/>
    <property type="match status" value="1"/>
</dbReference>
<dbReference type="PROSITE" id="PS51257">
    <property type="entry name" value="PROKAR_LIPOPROTEIN"/>
    <property type="match status" value="1"/>
</dbReference>
<dbReference type="SMART" id="SM00918">
    <property type="entry name" value="Lig_chan-Glu_bd"/>
    <property type="match status" value="1"/>
</dbReference>
<dbReference type="FunFam" id="3.40.190.10:FF:000060">
    <property type="entry name" value="Glutamate receptor ionotropic, kainate 1"/>
    <property type="match status" value="1"/>
</dbReference>
<evidence type="ECO:0000256" key="2">
    <source>
        <dbReference type="ARBA" id="ARBA00022475"/>
    </source>
</evidence>
<proteinExistence type="predicted"/>
<keyword evidence="9 21" id="KW-0675">Receptor</keyword>
<evidence type="ECO:0000259" key="20">
    <source>
        <dbReference type="SMART" id="SM00918"/>
    </source>
</evidence>
<sequence>MRAGLFPILMVYLLAGVTGAACKLKIGVAESFLSNVESALDKTNLTGKITVVTLDTANGTSSLGDINKLYSDAVDENLHAIVGPFNAALDMIAESLNTIYLCTTYEASRTKRANTFEMLPYSQWVAQAILDLLASFKWTEIAFFHDDDNAMHLLEHLVNNRSVIVRAWQLDWRASRKDLKAALVEMRGMGVENIVVVMNKFNTRKILYEALQLAMLSTPPHEWVFYDPGLESKNEFTKYEKINVNFTILSLVEFNNTLGFKAPLSLEDALTSDALQHLYSSYSNVTASAALTNTSLTSDEMTSAMIDAMQKSQEFGHTGLLTFDDNRQRTELILSLTAVLGDISYSRGIWFSHPPALVPLLNLNTAVFPISPSAPFPLQGRVLKVVAILEAPFVMLKKDQEGKKGNDRFYGYSVDLLDEIAQMLDFEYELYLVQDGKFGREQTSGKWNGVVGELIAGNASLSVAPLSINANRERVIDFTKPFMTRHISVLLHIPQYKSSFFQFLSPFSTLVWIVIILAFLVMSLFLYTLEAIDRALDHTLKDKPRASMKESFWFSFGSLLQGSTDPIAFSLPGRILTSAWWFFALVLVSSYTANLAAFLTIRKINTPIDSLTDLTRQDDIKYGTVKDSGITNFFEQTSIDYFSKMWAEMSEMEQDSMVENMDEAIEKVKEGSYAFFWDTASIKYLTSIDCDLMEIGPPFDPKGIGIGVPTGASYVDQLSLAILSLSDSSRLQDLENKYVSGERVERRSEKGTWEK</sequence>
<evidence type="ECO:0000256" key="13">
    <source>
        <dbReference type="ARBA" id="ARBA00023303"/>
    </source>
</evidence>
<gene>
    <name evidence="21" type="ORF">PoB_004249300</name>
</gene>
<evidence type="ECO:0000256" key="18">
    <source>
        <dbReference type="SAM" id="SignalP"/>
    </source>
</evidence>
<dbReference type="Gene3D" id="3.40.190.10">
    <property type="entry name" value="Periplasmic binding protein-like II"/>
    <property type="match status" value="2"/>
</dbReference>
<feature type="binding site" evidence="15">
    <location>
        <position position="472"/>
    </location>
    <ligand>
        <name>L-glutamate</name>
        <dbReference type="ChEBI" id="CHEBI:29985"/>
    </ligand>
</feature>
<evidence type="ECO:0000256" key="3">
    <source>
        <dbReference type="ARBA" id="ARBA00022692"/>
    </source>
</evidence>
<keyword evidence="4 18" id="KW-0732">Signal</keyword>
<evidence type="ECO:0000313" key="22">
    <source>
        <dbReference type="Proteomes" id="UP000735302"/>
    </source>
</evidence>
<dbReference type="Proteomes" id="UP000735302">
    <property type="component" value="Unassembled WGS sequence"/>
</dbReference>
<evidence type="ECO:0000256" key="9">
    <source>
        <dbReference type="ARBA" id="ARBA00023170"/>
    </source>
</evidence>
<evidence type="ECO:0000256" key="6">
    <source>
        <dbReference type="ARBA" id="ARBA00023018"/>
    </source>
</evidence>
<dbReference type="GO" id="GO:0045211">
    <property type="term" value="C:postsynaptic membrane"/>
    <property type="evidence" value="ECO:0007669"/>
    <property type="project" value="UniProtKB-SubCell"/>
</dbReference>
<feature type="transmembrane region" description="Helical" evidence="17">
    <location>
        <begin position="552"/>
        <end position="573"/>
    </location>
</feature>
<keyword evidence="8 17" id="KW-0472">Membrane</keyword>
<keyword evidence="5 17" id="KW-1133">Transmembrane helix</keyword>
<evidence type="ECO:0000256" key="12">
    <source>
        <dbReference type="ARBA" id="ARBA00023286"/>
    </source>
</evidence>
<feature type="binding site" evidence="15">
    <location>
        <position position="467"/>
    </location>
    <ligand>
        <name>L-glutamate</name>
        <dbReference type="ChEBI" id="CHEBI:29985"/>
    </ligand>
</feature>
<evidence type="ECO:0000256" key="1">
    <source>
        <dbReference type="ARBA" id="ARBA00022448"/>
    </source>
</evidence>
<dbReference type="Gene3D" id="3.40.50.2300">
    <property type="match status" value="2"/>
</dbReference>
<evidence type="ECO:0000256" key="10">
    <source>
        <dbReference type="ARBA" id="ARBA00023180"/>
    </source>
</evidence>
<feature type="domain" description="Ionotropic glutamate receptor L-glutamate and glycine-binding" evidence="20">
    <location>
        <begin position="392"/>
        <end position="456"/>
    </location>
</feature>
<keyword evidence="2" id="KW-1003">Cell membrane</keyword>
<feature type="transmembrane region" description="Helical" evidence="17">
    <location>
        <begin position="579"/>
        <end position="601"/>
    </location>
</feature>
<keyword evidence="7" id="KW-0406">Ion transport</keyword>
<dbReference type="InterPro" id="IPR001320">
    <property type="entry name" value="Iontro_rcpt_C"/>
</dbReference>
<dbReference type="AlphaFoldDB" id="A0AAV4BAZ8"/>
<evidence type="ECO:0000256" key="16">
    <source>
        <dbReference type="PIRSR" id="PIRSR601508-2"/>
    </source>
</evidence>
<evidence type="ECO:0000256" key="5">
    <source>
        <dbReference type="ARBA" id="ARBA00022989"/>
    </source>
</evidence>
<dbReference type="SMART" id="SM00079">
    <property type="entry name" value="PBPe"/>
    <property type="match status" value="1"/>
</dbReference>
<evidence type="ECO:0000256" key="15">
    <source>
        <dbReference type="PIRSR" id="PIRSR601508-1"/>
    </source>
</evidence>
<keyword evidence="1" id="KW-0813">Transport</keyword>
<evidence type="ECO:0000256" key="4">
    <source>
        <dbReference type="ARBA" id="ARBA00022729"/>
    </source>
</evidence>
<evidence type="ECO:0000256" key="11">
    <source>
        <dbReference type="ARBA" id="ARBA00023257"/>
    </source>
</evidence>
<protein>
    <submittedName>
        <fullName evidence="21">Glutamate receptor 8</fullName>
    </submittedName>
</protein>
<dbReference type="Pfam" id="PF00060">
    <property type="entry name" value="Lig_chan"/>
    <property type="match status" value="1"/>
</dbReference>
<dbReference type="InterPro" id="IPR019594">
    <property type="entry name" value="Glu/Gly-bd"/>
</dbReference>
<keyword evidence="11" id="KW-0628">Postsynaptic cell membrane</keyword>
<feature type="binding site" evidence="15">
    <location>
        <position position="678"/>
    </location>
    <ligand>
        <name>L-glutamate</name>
        <dbReference type="ChEBI" id="CHEBI:29985"/>
    </ligand>
</feature>
<feature type="domain" description="Ionotropic glutamate receptor C-terminal" evidence="19">
    <location>
        <begin position="382"/>
        <end position="741"/>
    </location>
</feature>
<dbReference type="InterPro" id="IPR028082">
    <property type="entry name" value="Peripla_BP_I"/>
</dbReference>
<dbReference type="Pfam" id="PF10613">
    <property type="entry name" value="Lig_chan-Glu_bd"/>
    <property type="match status" value="1"/>
</dbReference>
<keyword evidence="22" id="KW-1185">Reference proteome</keyword>
<keyword evidence="10" id="KW-0325">Glycoprotein</keyword>
<keyword evidence="12" id="KW-1071">Ligand-gated ion channel</keyword>
<feature type="transmembrane region" description="Helical" evidence="17">
    <location>
        <begin position="510"/>
        <end position="532"/>
    </location>
</feature>
<comment type="caution">
    <text evidence="21">The sequence shown here is derived from an EMBL/GenBank/DDBJ whole genome shotgun (WGS) entry which is preliminary data.</text>
</comment>
<name>A0AAV4BAZ8_9GAST</name>
<dbReference type="GO" id="GO:0038023">
    <property type="term" value="F:signaling receptor activity"/>
    <property type="evidence" value="ECO:0007669"/>
    <property type="project" value="InterPro"/>
</dbReference>
<evidence type="ECO:0000256" key="17">
    <source>
        <dbReference type="SAM" id="Phobius"/>
    </source>
</evidence>
<feature type="signal peptide" evidence="18">
    <location>
        <begin position="1"/>
        <end position="19"/>
    </location>
</feature>
<dbReference type="Pfam" id="PF01094">
    <property type="entry name" value="ANF_receptor"/>
    <property type="match status" value="1"/>
</dbReference>
<dbReference type="FunFam" id="1.10.287.70:FF:000143">
    <property type="entry name" value="Probable glutamate receptor"/>
    <property type="match status" value="1"/>
</dbReference>
<keyword evidence="13" id="KW-0407">Ion channel</keyword>
<reference evidence="21 22" key="1">
    <citation type="journal article" date="2021" name="Elife">
        <title>Chloroplast acquisition without the gene transfer in kleptoplastic sea slugs, Plakobranchus ocellatus.</title>
        <authorList>
            <person name="Maeda T."/>
            <person name="Takahashi S."/>
            <person name="Yoshida T."/>
            <person name="Shimamura S."/>
            <person name="Takaki Y."/>
            <person name="Nagai Y."/>
            <person name="Toyoda A."/>
            <person name="Suzuki Y."/>
            <person name="Arimoto A."/>
            <person name="Ishii H."/>
            <person name="Satoh N."/>
            <person name="Nishiyama T."/>
            <person name="Hasebe M."/>
            <person name="Maruyama T."/>
            <person name="Minagawa J."/>
            <person name="Obokata J."/>
            <person name="Shigenobu S."/>
        </authorList>
    </citation>
    <scope>NUCLEOTIDE SEQUENCE [LARGE SCALE GENOMIC DNA]</scope>
</reference>
<dbReference type="InterPro" id="IPR001508">
    <property type="entry name" value="Iono_Glu_rcpt_met"/>
</dbReference>
<dbReference type="SUPFAM" id="SSF81324">
    <property type="entry name" value="Voltage-gated potassium channels"/>
    <property type="match status" value="1"/>
</dbReference>
<dbReference type="PANTHER" id="PTHR18966">
    <property type="entry name" value="IONOTROPIC GLUTAMATE RECEPTOR"/>
    <property type="match status" value="1"/>
</dbReference>
<evidence type="ECO:0000256" key="14">
    <source>
        <dbReference type="ARBA" id="ARBA00034104"/>
    </source>
</evidence>